<proteinExistence type="predicted"/>
<keyword evidence="1" id="KW-0238">DNA-binding</keyword>
<dbReference type="Pfam" id="PF01381">
    <property type="entry name" value="HTH_3"/>
    <property type="match status" value="1"/>
</dbReference>
<evidence type="ECO:0000256" key="1">
    <source>
        <dbReference type="ARBA" id="ARBA00023125"/>
    </source>
</evidence>
<dbReference type="CDD" id="cd00093">
    <property type="entry name" value="HTH_XRE"/>
    <property type="match status" value="1"/>
</dbReference>
<evidence type="ECO:0000313" key="4">
    <source>
        <dbReference type="Proteomes" id="UP001314903"/>
    </source>
</evidence>
<dbReference type="Proteomes" id="UP001314903">
    <property type="component" value="Unassembled WGS sequence"/>
</dbReference>
<dbReference type="Gene3D" id="1.10.260.40">
    <property type="entry name" value="lambda repressor-like DNA-binding domains"/>
    <property type="match status" value="1"/>
</dbReference>
<dbReference type="PANTHER" id="PTHR46797:SF1">
    <property type="entry name" value="METHYLPHOSPHONATE SYNTHASE"/>
    <property type="match status" value="1"/>
</dbReference>
<dbReference type="InterPro" id="IPR010982">
    <property type="entry name" value="Lambda_DNA-bd_dom_sf"/>
</dbReference>
<dbReference type="EMBL" id="JAGGLI010000011">
    <property type="protein sequence ID" value="MBP2027450.1"/>
    <property type="molecule type" value="Genomic_DNA"/>
</dbReference>
<feature type="domain" description="HTH cro/C1-type" evidence="2">
    <location>
        <begin position="7"/>
        <end position="61"/>
    </location>
</feature>
<sequence>MSIGENIKKYRKLRKMTQKKLGECIDRTEITIRNYESDRIKPPLDVLKKISEALEVHEENLLSTNNSVFVYKKSYDLDLIKDLTYDIFAEIYNHSTAKDTLKFSANELIKQDKYYLDTLMDLFIKTTSSTLETLKERIEQNDNSIIKESICINVNSVDLSGDPQVKKVDLTNKLNDPDYIKNRIAYYEWLLDHSEKNFDNYLVLEKLSEAIKAKASDIDDDDATWIISKL</sequence>
<dbReference type="InterPro" id="IPR050807">
    <property type="entry name" value="TransReg_Diox_bact_type"/>
</dbReference>
<organism evidence="3 4">
    <name type="scientific">Acetoanaerobium pronyense</name>
    <dbReference type="NCBI Taxonomy" id="1482736"/>
    <lineage>
        <taxon>Bacteria</taxon>
        <taxon>Bacillati</taxon>
        <taxon>Bacillota</taxon>
        <taxon>Clostridia</taxon>
        <taxon>Peptostreptococcales</taxon>
        <taxon>Filifactoraceae</taxon>
        <taxon>Acetoanaerobium</taxon>
    </lineage>
</organism>
<keyword evidence="4" id="KW-1185">Reference proteome</keyword>
<dbReference type="SMART" id="SM00530">
    <property type="entry name" value="HTH_XRE"/>
    <property type="match status" value="1"/>
</dbReference>
<gene>
    <name evidence="3" type="ORF">J2Z35_001244</name>
</gene>
<name>A0ABS4KJD7_9FIRM</name>
<dbReference type="RefSeq" id="WP_209660510.1">
    <property type="nucleotide sequence ID" value="NZ_JAGGLI010000011.1"/>
</dbReference>
<protein>
    <submittedName>
        <fullName evidence="3">Transcriptional regulator with XRE-family HTH domain</fullName>
    </submittedName>
</protein>
<reference evidence="3 4" key="1">
    <citation type="submission" date="2021-03" db="EMBL/GenBank/DDBJ databases">
        <title>Genomic Encyclopedia of Type Strains, Phase IV (KMG-IV): sequencing the most valuable type-strain genomes for metagenomic binning, comparative biology and taxonomic classification.</title>
        <authorList>
            <person name="Goeker M."/>
        </authorList>
    </citation>
    <scope>NUCLEOTIDE SEQUENCE [LARGE SCALE GENOMIC DNA]</scope>
    <source>
        <strain evidence="3 4">DSM 27512</strain>
    </source>
</reference>
<evidence type="ECO:0000259" key="2">
    <source>
        <dbReference type="PROSITE" id="PS50943"/>
    </source>
</evidence>
<evidence type="ECO:0000313" key="3">
    <source>
        <dbReference type="EMBL" id="MBP2027450.1"/>
    </source>
</evidence>
<dbReference type="SUPFAM" id="SSF47413">
    <property type="entry name" value="lambda repressor-like DNA-binding domains"/>
    <property type="match status" value="1"/>
</dbReference>
<dbReference type="InterPro" id="IPR001387">
    <property type="entry name" value="Cro/C1-type_HTH"/>
</dbReference>
<accession>A0ABS4KJD7</accession>
<dbReference type="PANTHER" id="PTHR46797">
    <property type="entry name" value="HTH-TYPE TRANSCRIPTIONAL REGULATOR"/>
    <property type="match status" value="1"/>
</dbReference>
<comment type="caution">
    <text evidence="3">The sequence shown here is derived from an EMBL/GenBank/DDBJ whole genome shotgun (WGS) entry which is preliminary data.</text>
</comment>
<dbReference type="PROSITE" id="PS50943">
    <property type="entry name" value="HTH_CROC1"/>
    <property type="match status" value="1"/>
</dbReference>